<keyword evidence="6" id="KW-1185">Reference proteome</keyword>
<evidence type="ECO:0000256" key="1">
    <source>
        <dbReference type="ARBA" id="ARBA00001946"/>
    </source>
</evidence>
<dbReference type="PROSITE" id="PS00893">
    <property type="entry name" value="NUDIX_BOX"/>
    <property type="match status" value="1"/>
</dbReference>
<reference evidence="5 6" key="1">
    <citation type="journal article" date="2019" name="Int. J. Syst. Evol. Microbiol.">
        <title>The Global Catalogue of Microorganisms (GCM) 10K type strain sequencing project: providing services to taxonomists for standard genome sequencing and annotation.</title>
        <authorList>
            <consortium name="The Broad Institute Genomics Platform"/>
            <consortium name="The Broad Institute Genome Sequencing Center for Infectious Disease"/>
            <person name="Wu L."/>
            <person name="Ma J."/>
        </authorList>
    </citation>
    <scope>NUCLEOTIDE SEQUENCE [LARGE SCALE GENOMIC DNA]</scope>
    <source>
        <strain evidence="5 6">JCM 6923</strain>
    </source>
</reference>
<proteinExistence type="predicted"/>
<dbReference type="RefSeq" id="WP_346075484.1">
    <property type="nucleotide sequence ID" value="NZ_BAAATL010000016.1"/>
</dbReference>
<dbReference type="InterPro" id="IPR000086">
    <property type="entry name" value="NUDIX_hydrolase_dom"/>
</dbReference>
<evidence type="ECO:0000313" key="6">
    <source>
        <dbReference type="Proteomes" id="UP001501721"/>
    </source>
</evidence>
<dbReference type="Proteomes" id="UP001501721">
    <property type="component" value="Unassembled WGS sequence"/>
</dbReference>
<evidence type="ECO:0000256" key="3">
    <source>
        <dbReference type="SAM" id="MobiDB-lite"/>
    </source>
</evidence>
<dbReference type="PROSITE" id="PS51462">
    <property type="entry name" value="NUDIX"/>
    <property type="match status" value="1"/>
</dbReference>
<dbReference type="Pfam" id="PF00293">
    <property type="entry name" value="NUDIX"/>
    <property type="match status" value="1"/>
</dbReference>
<dbReference type="CDD" id="cd02883">
    <property type="entry name" value="NUDIX_Hydrolase"/>
    <property type="match status" value="1"/>
</dbReference>
<dbReference type="GO" id="GO:0016787">
    <property type="term" value="F:hydrolase activity"/>
    <property type="evidence" value="ECO:0007669"/>
    <property type="project" value="UniProtKB-KW"/>
</dbReference>
<sequence>MPDDIVLRCSTILFRGQSVLLVHRTSKELDDWVLPGGSPRVGESMAACARREMREETGLAVEPTRVAFVLEAVDPHGGRRTVDLVFAAHGSASGQTFQPQEAGMEPEFVAFSRLPDLHMKPPLAGHLPGFFHHGVRRYAPYLGNLWRPDNGTDSGHPQPPALNRLYTRLRGRPHPQPDH</sequence>
<comment type="caution">
    <text evidence="5">The sequence shown here is derived from an EMBL/GenBank/DDBJ whole genome shotgun (WGS) entry which is preliminary data.</text>
</comment>
<protein>
    <submittedName>
        <fullName evidence="5">NUDIX hydrolase</fullName>
    </submittedName>
</protein>
<accession>A0ABN3LS46</accession>
<evidence type="ECO:0000259" key="4">
    <source>
        <dbReference type="PROSITE" id="PS51462"/>
    </source>
</evidence>
<name>A0ABN3LS46_9ACTN</name>
<gene>
    <name evidence="5" type="ORF">GCM10010422_39570</name>
</gene>
<feature type="domain" description="Nudix hydrolase" evidence="4">
    <location>
        <begin position="4"/>
        <end position="132"/>
    </location>
</feature>
<dbReference type="PANTHER" id="PTHR43046">
    <property type="entry name" value="GDP-MANNOSE MANNOSYL HYDROLASE"/>
    <property type="match status" value="1"/>
</dbReference>
<evidence type="ECO:0000256" key="2">
    <source>
        <dbReference type="ARBA" id="ARBA00022801"/>
    </source>
</evidence>
<dbReference type="Gene3D" id="3.90.79.10">
    <property type="entry name" value="Nucleoside Triphosphate Pyrophosphohydrolase"/>
    <property type="match status" value="1"/>
</dbReference>
<evidence type="ECO:0000313" key="5">
    <source>
        <dbReference type="EMBL" id="GAA2489318.1"/>
    </source>
</evidence>
<feature type="region of interest" description="Disordered" evidence="3">
    <location>
        <begin position="149"/>
        <end position="179"/>
    </location>
</feature>
<organism evidence="5 6">
    <name type="scientific">Streptomyces graminearus</name>
    <dbReference type="NCBI Taxonomy" id="284030"/>
    <lineage>
        <taxon>Bacteria</taxon>
        <taxon>Bacillati</taxon>
        <taxon>Actinomycetota</taxon>
        <taxon>Actinomycetes</taxon>
        <taxon>Kitasatosporales</taxon>
        <taxon>Streptomycetaceae</taxon>
        <taxon>Streptomyces</taxon>
    </lineage>
</organism>
<dbReference type="InterPro" id="IPR015797">
    <property type="entry name" value="NUDIX_hydrolase-like_dom_sf"/>
</dbReference>
<dbReference type="PANTHER" id="PTHR43046:SF16">
    <property type="entry name" value="ADP-RIBOSE PYROPHOSPHATASE YJHB-RELATED"/>
    <property type="match status" value="1"/>
</dbReference>
<comment type="cofactor">
    <cofactor evidence="1">
        <name>Mg(2+)</name>
        <dbReference type="ChEBI" id="CHEBI:18420"/>
    </cofactor>
</comment>
<dbReference type="InterPro" id="IPR020084">
    <property type="entry name" value="NUDIX_hydrolase_CS"/>
</dbReference>
<keyword evidence="2 5" id="KW-0378">Hydrolase</keyword>
<dbReference type="EMBL" id="BAAATL010000016">
    <property type="protein sequence ID" value="GAA2489318.1"/>
    <property type="molecule type" value="Genomic_DNA"/>
</dbReference>
<dbReference type="SUPFAM" id="SSF55811">
    <property type="entry name" value="Nudix"/>
    <property type="match status" value="1"/>
</dbReference>